<sequence length="591" mass="62813">MFLDAGPGGDYHTVARERRSLSANDRDAMIVTYLFIYHPAAEQEQAGAKVGVLPVSFPGLPAHRALPLLGHEQDAHSLACIAKNEKVGKLSGENKTDFGAVPLSKVCQAIALACGHKHYALDTFNKESIRPLLSAAAQKGVPPRQVTNKDIATLAALSKEPKRDSLLVSGDTVSPEPDPELEPCAKTGAYGASVKGGGRAVWIHLKESGSLPKIPLFQSAISKTKKKGRDAALRDSALSVRGATPSQQARSTVPSPKRGTSSPVPVIKQGNRCFCNTCKTEGVDGLYSIPSVSMIRWYSVSILCLSSKEAVQEVAARLQALADQRRRKKQAKRGLSTLAYRHEFAESCTSDSSAESDKEEGEGGRAGLGRTSSAPPAISPSPPLNSSGEIRHGHLLPRSLSAGWAAFKTAQKSTWSALWAFQPCSLDSALAPATSAPTRRTSNPSDSCAPAAAKSKPENISSSTARSTPHRAPPFFPPLRLKTLSLAYLLNDPRATKATLRFLADSGRFDSLDCPALGGSLTTHKLICRLVCIQGSSKVHLVGWELPRSISAIWDSYTSADWRPVLASVSPPNLPVALPTLASTCSSPDVN</sequence>
<feature type="region of interest" description="Disordered" evidence="1">
    <location>
        <begin position="163"/>
        <end position="184"/>
    </location>
</feature>
<keyword evidence="3" id="KW-1185">Reference proteome</keyword>
<feature type="region of interest" description="Disordered" evidence="1">
    <location>
        <begin position="349"/>
        <end position="390"/>
    </location>
</feature>
<feature type="region of interest" description="Disordered" evidence="1">
    <location>
        <begin position="434"/>
        <end position="472"/>
    </location>
</feature>
<name>A0A9P6W398_RHOMI</name>
<protein>
    <submittedName>
        <fullName evidence="2">Uncharacterized protein</fullName>
    </submittedName>
</protein>
<evidence type="ECO:0000256" key="1">
    <source>
        <dbReference type="SAM" id="MobiDB-lite"/>
    </source>
</evidence>
<feature type="region of interest" description="Disordered" evidence="1">
    <location>
        <begin position="227"/>
        <end position="263"/>
    </location>
</feature>
<organism evidence="2 3">
    <name type="scientific">Rhodotorula mucilaginosa</name>
    <name type="common">Yeast</name>
    <name type="synonym">Rhodotorula rubra</name>
    <dbReference type="NCBI Taxonomy" id="5537"/>
    <lineage>
        <taxon>Eukaryota</taxon>
        <taxon>Fungi</taxon>
        <taxon>Dikarya</taxon>
        <taxon>Basidiomycota</taxon>
        <taxon>Pucciniomycotina</taxon>
        <taxon>Microbotryomycetes</taxon>
        <taxon>Sporidiobolales</taxon>
        <taxon>Sporidiobolaceae</taxon>
        <taxon>Rhodotorula</taxon>
    </lineage>
</organism>
<dbReference type="AlphaFoldDB" id="A0A9P6W398"/>
<accession>A0A9P6W398</accession>
<evidence type="ECO:0000313" key="3">
    <source>
        <dbReference type="Proteomes" id="UP000777482"/>
    </source>
</evidence>
<feature type="compositionally biased region" description="Polar residues" evidence="1">
    <location>
        <begin position="458"/>
        <end position="467"/>
    </location>
</feature>
<comment type="caution">
    <text evidence="2">The sequence shown here is derived from an EMBL/GenBank/DDBJ whole genome shotgun (WGS) entry which is preliminary data.</text>
</comment>
<proteinExistence type="predicted"/>
<feature type="compositionally biased region" description="Polar residues" evidence="1">
    <location>
        <begin position="244"/>
        <end position="263"/>
    </location>
</feature>
<reference evidence="2 3" key="1">
    <citation type="submission" date="2020-11" db="EMBL/GenBank/DDBJ databases">
        <title>Kefir isolates.</title>
        <authorList>
            <person name="Marcisauskas S."/>
            <person name="Kim Y."/>
            <person name="Blasche S."/>
        </authorList>
    </citation>
    <scope>NUCLEOTIDE SEQUENCE [LARGE SCALE GENOMIC DNA]</scope>
    <source>
        <strain evidence="2 3">KR</strain>
    </source>
</reference>
<dbReference type="Proteomes" id="UP000777482">
    <property type="component" value="Unassembled WGS sequence"/>
</dbReference>
<evidence type="ECO:0000313" key="2">
    <source>
        <dbReference type="EMBL" id="KAG0661305.1"/>
    </source>
</evidence>
<gene>
    <name evidence="2" type="ORF">C6P46_004077</name>
</gene>
<dbReference type="EMBL" id="PUHQ01000036">
    <property type="protein sequence ID" value="KAG0661305.1"/>
    <property type="molecule type" value="Genomic_DNA"/>
</dbReference>
<feature type="compositionally biased region" description="Polar residues" evidence="1">
    <location>
        <begin position="435"/>
        <end position="446"/>
    </location>
</feature>